<organism evidence="2 3">
    <name type="scientific">Bacillus carboniphilus</name>
    <dbReference type="NCBI Taxonomy" id="86663"/>
    <lineage>
        <taxon>Bacteria</taxon>
        <taxon>Bacillati</taxon>
        <taxon>Bacillota</taxon>
        <taxon>Bacilli</taxon>
        <taxon>Bacillales</taxon>
        <taxon>Bacillaceae</taxon>
        <taxon>Bacillus</taxon>
    </lineage>
</organism>
<protein>
    <recommendedName>
        <fullName evidence="4">DUF3231 family protein</fullName>
    </recommendedName>
</protein>
<keyword evidence="3" id="KW-1185">Reference proteome</keyword>
<evidence type="ECO:0000313" key="2">
    <source>
        <dbReference type="EMBL" id="GAA0343944.1"/>
    </source>
</evidence>
<accession>A0ABN0WQ51</accession>
<name>A0ABN0WQ51_9BACI</name>
<dbReference type="Pfam" id="PF11553">
    <property type="entry name" value="DUF3231"/>
    <property type="match status" value="2"/>
</dbReference>
<gene>
    <name evidence="2" type="ORF">GCM10008967_37980</name>
</gene>
<dbReference type="Gene3D" id="1.20.1260.10">
    <property type="match status" value="2"/>
</dbReference>
<feature type="compositionally biased region" description="Polar residues" evidence="1">
    <location>
        <begin position="1"/>
        <end position="18"/>
    </location>
</feature>
<proteinExistence type="predicted"/>
<dbReference type="InterPro" id="IPR012347">
    <property type="entry name" value="Ferritin-like"/>
</dbReference>
<feature type="region of interest" description="Disordered" evidence="1">
    <location>
        <begin position="1"/>
        <end position="21"/>
    </location>
</feature>
<dbReference type="RefSeq" id="WP_343802736.1">
    <property type="nucleotide sequence ID" value="NZ_BAAADJ010000062.1"/>
</dbReference>
<comment type="caution">
    <text evidence="2">The sequence shown here is derived from an EMBL/GenBank/DDBJ whole genome shotgun (WGS) entry which is preliminary data.</text>
</comment>
<dbReference type="InterPro" id="IPR021617">
    <property type="entry name" value="DUF3231"/>
</dbReference>
<evidence type="ECO:0008006" key="4">
    <source>
        <dbReference type="Google" id="ProtNLM"/>
    </source>
</evidence>
<evidence type="ECO:0000256" key="1">
    <source>
        <dbReference type="SAM" id="MobiDB-lite"/>
    </source>
</evidence>
<dbReference type="Proteomes" id="UP001500782">
    <property type="component" value="Unassembled WGS sequence"/>
</dbReference>
<dbReference type="EMBL" id="BAAADJ010000062">
    <property type="protein sequence ID" value="GAA0343944.1"/>
    <property type="molecule type" value="Genomic_DNA"/>
</dbReference>
<sequence>MTTIKPISVSSSKTSPDNPMTAAEMGKLRATYLGNSMSKCIISYYLQHVEDEDIKTLLENALTIVVDFMQSIETLFNKENFPLPKGFGEEDVNLNAPRLFEDEFYVHYLKYTAKAGMSIYSVAIPLVFRDDIKEFFVNSMKSTIELMEQIKALLMAKGFIIKPPIVPVPEKVEYVDYKFTNGYLGEVRPLHALEITHFYDNIENSITSKALVMAFSQVAKDEEIRELFKKGTDITSTNIEKYRKKLEDQNLPAPSLIDHLVTESAIPPFSDKIMLFHKMDMFSMKIRAIGNSIAVDGRNDISLLYSGAFMRVSDFAKEALKLYIQNGWMEKPILAIDR</sequence>
<evidence type="ECO:0000313" key="3">
    <source>
        <dbReference type="Proteomes" id="UP001500782"/>
    </source>
</evidence>
<reference evidence="2 3" key="1">
    <citation type="journal article" date="2019" name="Int. J. Syst. Evol. Microbiol.">
        <title>The Global Catalogue of Microorganisms (GCM) 10K type strain sequencing project: providing services to taxonomists for standard genome sequencing and annotation.</title>
        <authorList>
            <consortium name="The Broad Institute Genomics Platform"/>
            <consortium name="The Broad Institute Genome Sequencing Center for Infectious Disease"/>
            <person name="Wu L."/>
            <person name="Ma J."/>
        </authorList>
    </citation>
    <scope>NUCLEOTIDE SEQUENCE [LARGE SCALE GENOMIC DNA]</scope>
    <source>
        <strain evidence="2 3">JCM 9731</strain>
    </source>
</reference>